<protein>
    <submittedName>
        <fullName evidence="1">Glutaredoxin</fullName>
    </submittedName>
</protein>
<comment type="caution">
    <text evidence="1">The sequence shown here is derived from an EMBL/GenBank/DDBJ whole genome shotgun (WGS) entry which is preliminary data.</text>
</comment>
<name>A0ACC2S594_9FUNG</name>
<organism evidence="1 2">
    <name type="scientific">Entomophthora muscae</name>
    <dbReference type="NCBI Taxonomy" id="34485"/>
    <lineage>
        <taxon>Eukaryota</taxon>
        <taxon>Fungi</taxon>
        <taxon>Fungi incertae sedis</taxon>
        <taxon>Zoopagomycota</taxon>
        <taxon>Entomophthoromycotina</taxon>
        <taxon>Entomophthoromycetes</taxon>
        <taxon>Entomophthorales</taxon>
        <taxon>Entomophthoraceae</taxon>
        <taxon>Entomophthora</taxon>
    </lineage>
</organism>
<dbReference type="Proteomes" id="UP001165960">
    <property type="component" value="Unassembled WGS sequence"/>
</dbReference>
<accession>A0ACC2S594</accession>
<gene>
    <name evidence="1" type="primary">GRX3_1</name>
    <name evidence="1" type="ORF">DSO57_1022511</name>
</gene>
<keyword evidence="2" id="KW-1185">Reference proteome</keyword>
<evidence type="ECO:0000313" key="1">
    <source>
        <dbReference type="EMBL" id="KAJ9057449.1"/>
    </source>
</evidence>
<evidence type="ECO:0000313" key="2">
    <source>
        <dbReference type="Proteomes" id="UP001165960"/>
    </source>
</evidence>
<reference evidence="1" key="1">
    <citation type="submission" date="2022-04" db="EMBL/GenBank/DDBJ databases">
        <title>Genome of the entomopathogenic fungus Entomophthora muscae.</title>
        <authorList>
            <person name="Elya C."/>
            <person name="Lovett B.R."/>
            <person name="Lee E."/>
            <person name="Macias A.M."/>
            <person name="Hajek A.E."/>
            <person name="De Bivort B.L."/>
            <person name="Kasson M.T."/>
            <person name="De Fine Licht H.H."/>
            <person name="Stajich J.E."/>
        </authorList>
    </citation>
    <scope>NUCLEOTIDE SEQUENCE</scope>
    <source>
        <strain evidence="1">Berkeley</strain>
    </source>
</reference>
<sequence length="232" mass="25836">MPSVQAITSEEEFKTLVRGESEKNSVFAVYFWASWAQPCAQMKEVFHTLSTVYPQLKYLEVEAEELPELSESFEVDSVPYFVFIKGGKILAKVSGANASELSSTAEKFAKALGATARPPSEASSLDLNSRLKQLISQEHVMIFIKGSPQQPKCGFSRQLIEILKEQGIVYGSFDILSDDGVRQGLKKFSNWPTYPQVYVKGELIGGLDIIRELIDDSEFLPMIPESSRIPSN</sequence>
<proteinExistence type="predicted"/>
<dbReference type="EMBL" id="QTSX02005793">
    <property type="protein sequence ID" value="KAJ9057449.1"/>
    <property type="molecule type" value="Genomic_DNA"/>
</dbReference>